<evidence type="ECO:0000259" key="1">
    <source>
        <dbReference type="PROSITE" id="PS50994"/>
    </source>
</evidence>
<reference evidence="3" key="2">
    <citation type="submission" date="2016-04" db="EMBL/GenBank/DDBJ databases">
        <title>First Complete Genome Sequence of a Subdivision 6 Acidobacterium.</title>
        <authorList>
            <person name="Huang S."/>
            <person name="Vieira S."/>
            <person name="Bunk B."/>
            <person name="Riedel T."/>
            <person name="Sproeer C."/>
            <person name="Overmann J."/>
        </authorList>
    </citation>
    <scope>NUCLEOTIDE SEQUENCE [LARGE SCALE GENOMIC DNA]</scope>
    <source>
        <strain evidence="3">DSM 100886 HEG_-6_39</strain>
    </source>
</reference>
<dbReference type="InterPro" id="IPR036397">
    <property type="entry name" value="RNaseH_sf"/>
</dbReference>
<name>A0A143PU66_LUTPR</name>
<organism evidence="2 3">
    <name type="scientific">Luteitalea pratensis</name>
    <dbReference type="NCBI Taxonomy" id="1855912"/>
    <lineage>
        <taxon>Bacteria</taxon>
        <taxon>Pseudomonadati</taxon>
        <taxon>Acidobacteriota</taxon>
        <taxon>Vicinamibacteria</taxon>
        <taxon>Vicinamibacterales</taxon>
        <taxon>Vicinamibacteraceae</taxon>
        <taxon>Luteitalea</taxon>
    </lineage>
</organism>
<dbReference type="AlphaFoldDB" id="A0A143PU66"/>
<dbReference type="STRING" id="1855912.LuPra_05143"/>
<accession>A0A143PU66</accession>
<dbReference type="EMBL" id="CP015136">
    <property type="protein sequence ID" value="AMY11876.1"/>
    <property type="molecule type" value="Genomic_DNA"/>
</dbReference>
<keyword evidence="3" id="KW-1185">Reference proteome</keyword>
<evidence type="ECO:0000313" key="3">
    <source>
        <dbReference type="Proteomes" id="UP000076079"/>
    </source>
</evidence>
<dbReference type="InterPro" id="IPR012337">
    <property type="entry name" value="RNaseH-like_sf"/>
</dbReference>
<dbReference type="SUPFAM" id="SSF53098">
    <property type="entry name" value="Ribonuclease H-like"/>
    <property type="match status" value="1"/>
</dbReference>
<dbReference type="GO" id="GO:0015074">
    <property type="term" value="P:DNA integration"/>
    <property type="evidence" value="ECO:0007669"/>
    <property type="project" value="InterPro"/>
</dbReference>
<dbReference type="Proteomes" id="UP000076079">
    <property type="component" value="Chromosome"/>
</dbReference>
<evidence type="ECO:0000313" key="2">
    <source>
        <dbReference type="EMBL" id="AMY11876.1"/>
    </source>
</evidence>
<reference evidence="2 3" key="1">
    <citation type="journal article" date="2016" name="Genome Announc.">
        <title>First Complete Genome Sequence of a Subdivision 6 Acidobacterium Strain.</title>
        <authorList>
            <person name="Huang S."/>
            <person name="Vieira S."/>
            <person name="Bunk B."/>
            <person name="Riedel T."/>
            <person name="Sproer C."/>
            <person name="Overmann J."/>
        </authorList>
    </citation>
    <scope>NUCLEOTIDE SEQUENCE [LARGE SCALE GENOMIC DNA]</scope>
    <source>
        <strain evidence="3">DSM 100886 HEG_-6_39</strain>
    </source>
</reference>
<proteinExistence type="predicted"/>
<dbReference type="PROSITE" id="PS50994">
    <property type="entry name" value="INTEGRASE"/>
    <property type="match status" value="1"/>
</dbReference>
<feature type="domain" description="Integrase catalytic" evidence="1">
    <location>
        <begin position="105"/>
        <end position="152"/>
    </location>
</feature>
<dbReference type="GO" id="GO:0003676">
    <property type="term" value="F:nucleic acid binding"/>
    <property type="evidence" value="ECO:0007669"/>
    <property type="project" value="InterPro"/>
</dbReference>
<dbReference type="Pfam" id="PF00665">
    <property type="entry name" value="rve"/>
    <property type="match status" value="1"/>
</dbReference>
<dbReference type="InterPro" id="IPR001584">
    <property type="entry name" value="Integrase_cat-core"/>
</dbReference>
<protein>
    <submittedName>
        <fullName evidence="2">Integrase core domain protein</fullName>
    </submittedName>
</protein>
<dbReference type="KEGG" id="abac:LuPra_05143"/>
<dbReference type="Gene3D" id="3.30.420.10">
    <property type="entry name" value="Ribonuclease H-like superfamily/Ribonuclease H"/>
    <property type="match status" value="1"/>
</dbReference>
<sequence>MRPLLRGAQNGQPITRSSARFRFDGVSRAALRGMVWGDARRDPRHRRHGDLAGLPSRADPDAGSLRPAAWHCLCLPLDLVPPRADTGWRRPRLRLHPTKPKVGLRTTRPNEVWHIDPTVIRLRDGSRAYLHAVIDNFSRRILAWHVAGAFAAGNSVTELLAASEGAAASARHAQVVVPPTRTARVSRHGPRSSVRDRAITDALGRRQQWQKASGYHRQARVENAFFRYKSIIVDGLRARSRHGRDVEASLACRVLNRMTALGRPESIAISQ</sequence>
<gene>
    <name evidence="2" type="ORF">LuPra_05143</name>
</gene>